<dbReference type="Proteomes" id="UP001156484">
    <property type="component" value="Chromosome"/>
</dbReference>
<sequence>MAVYVYRCLSHGRFDSAHPIGTAPSAVPCPHCSASAARVLTSPNLSSTSAAVTAMMDAHGRSQTAPAVTTRPPEPERPSRPADPRIAKLPRP</sequence>
<evidence type="ECO:0000313" key="1">
    <source>
        <dbReference type="EMBL" id="UYP20432.1"/>
    </source>
</evidence>
<organism evidence="1 2">
    <name type="scientific">Rhodococcus sacchari</name>
    <dbReference type="NCBI Taxonomy" id="2962047"/>
    <lineage>
        <taxon>Bacteria</taxon>
        <taxon>Bacillati</taxon>
        <taxon>Actinomycetota</taxon>
        <taxon>Actinomycetes</taxon>
        <taxon>Mycobacteriales</taxon>
        <taxon>Nocardiaceae</taxon>
        <taxon>Rhodococcus</taxon>
    </lineage>
</organism>
<proteinExistence type="predicted"/>
<name>A0ACD4DK60_9NOCA</name>
<keyword evidence="2" id="KW-1185">Reference proteome</keyword>
<dbReference type="EMBL" id="CP107551">
    <property type="protein sequence ID" value="UYP20432.1"/>
    <property type="molecule type" value="Genomic_DNA"/>
</dbReference>
<evidence type="ECO:0000313" key="2">
    <source>
        <dbReference type="Proteomes" id="UP001156484"/>
    </source>
</evidence>
<protein>
    <submittedName>
        <fullName evidence="1">Zinc ribbon domain-containing protein</fullName>
    </submittedName>
</protein>
<gene>
    <name evidence="1" type="ORF">OED52_07895</name>
</gene>
<reference evidence="1" key="1">
    <citation type="submission" date="2022-10" db="EMBL/GenBank/DDBJ databases">
        <title>Rhodococcus ferula Z13 complete genome.</title>
        <authorList>
            <person name="Long X."/>
            <person name="Zang M."/>
        </authorList>
    </citation>
    <scope>NUCLEOTIDE SEQUENCE</scope>
    <source>
        <strain evidence="1">Z13</strain>
    </source>
</reference>
<accession>A0ACD4DK60</accession>